<evidence type="ECO:0000256" key="4">
    <source>
        <dbReference type="ARBA" id="ARBA00023180"/>
    </source>
</evidence>
<sequence length="327" mass="35751">ILFTVTLVWQAVHLGKGKENFVFPPAPCFSCTFTVCIASLQATLLFHICTSCQGREKEEREEDVKSLNATAQKQQPKNEGTIINALSDMNQSYESRKQHNSRAFVPFTGITESKKLNRHCCQNGGTCILGAFCACLKHFTGRYCEHDERRSNCGSIAHGTWVLKGCWLCRCGYGTLNCLSEIMHDNCELKSEKEEITRLYSNGLRLQQTVFALTCLLTVLLELCCWQLGKTLKEKYLSNASQAPEPLDLSLLAADCKTETVQPVTGLHGFTPAMAPASTTPQAMPLIRTPDRGSSVAVGAASSAAGSPQRWSSAAWPGPQGNAAIRP</sequence>
<evidence type="ECO:0000256" key="1">
    <source>
        <dbReference type="ARBA" id="ARBA00007384"/>
    </source>
</evidence>
<feature type="non-terminal residue" evidence="7">
    <location>
        <position position="1"/>
    </location>
</feature>
<reference evidence="7 8" key="1">
    <citation type="journal article" date="2023" name="J. Hered.">
        <title>Chromosome-level genome of the wood stork (Mycteria americana) provides insight into avian chromosome evolution.</title>
        <authorList>
            <person name="Flamio R. Jr."/>
            <person name="Ramstad K.M."/>
        </authorList>
    </citation>
    <scope>NUCLEOTIDE SEQUENCE [LARGE SCALE GENOMIC DNA]</scope>
    <source>
        <strain evidence="7">JAX WOST 10</strain>
    </source>
</reference>
<proteinExistence type="inferred from homology"/>
<dbReference type="EMBL" id="JAUNZN010000009">
    <property type="protein sequence ID" value="KAK4816175.1"/>
    <property type="molecule type" value="Genomic_DNA"/>
</dbReference>
<accession>A0AAN7NID4</accession>
<dbReference type="InterPro" id="IPR019011">
    <property type="entry name" value="Cryptic/Cripto_CFC-dom"/>
</dbReference>
<gene>
    <name evidence="7" type="ORF">QYF61_012465</name>
</gene>
<keyword evidence="2" id="KW-0245">EGF-like domain</keyword>
<feature type="region of interest" description="Disordered" evidence="5">
    <location>
        <begin position="298"/>
        <end position="327"/>
    </location>
</feature>
<evidence type="ECO:0000256" key="3">
    <source>
        <dbReference type="ARBA" id="ARBA00023157"/>
    </source>
</evidence>
<protein>
    <recommendedName>
        <fullName evidence="6">EGF-like domain-containing protein</fullName>
    </recommendedName>
</protein>
<name>A0AAN7NID4_MYCAM</name>
<comment type="similarity">
    <text evidence="1">Belongs to the EGF-CFC (Cripto-1/FRL1/Cryptic) family.</text>
</comment>
<feature type="compositionally biased region" description="Low complexity" evidence="5">
    <location>
        <begin position="298"/>
        <end position="307"/>
    </location>
</feature>
<evidence type="ECO:0000313" key="8">
    <source>
        <dbReference type="Proteomes" id="UP001333110"/>
    </source>
</evidence>
<dbReference type="Pfam" id="PF09443">
    <property type="entry name" value="CFC"/>
    <property type="match status" value="1"/>
</dbReference>
<keyword evidence="4" id="KW-0325">Glycoprotein</keyword>
<organism evidence="7 8">
    <name type="scientific">Mycteria americana</name>
    <name type="common">Wood stork</name>
    <dbReference type="NCBI Taxonomy" id="33587"/>
    <lineage>
        <taxon>Eukaryota</taxon>
        <taxon>Metazoa</taxon>
        <taxon>Chordata</taxon>
        <taxon>Craniata</taxon>
        <taxon>Vertebrata</taxon>
        <taxon>Euteleostomi</taxon>
        <taxon>Archelosauria</taxon>
        <taxon>Archosauria</taxon>
        <taxon>Dinosauria</taxon>
        <taxon>Saurischia</taxon>
        <taxon>Theropoda</taxon>
        <taxon>Coelurosauria</taxon>
        <taxon>Aves</taxon>
        <taxon>Neognathae</taxon>
        <taxon>Neoaves</taxon>
        <taxon>Aequornithes</taxon>
        <taxon>Ciconiiformes</taxon>
        <taxon>Ciconiidae</taxon>
        <taxon>Mycteria</taxon>
    </lineage>
</organism>
<dbReference type="AlphaFoldDB" id="A0AAN7NID4"/>
<dbReference type="Proteomes" id="UP001333110">
    <property type="component" value="Unassembled WGS sequence"/>
</dbReference>
<dbReference type="GO" id="GO:0007165">
    <property type="term" value="P:signal transduction"/>
    <property type="evidence" value="ECO:0007669"/>
    <property type="project" value="UniProtKB-ARBA"/>
</dbReference>
<evidence type="ECO:0000256" key="5">
    <source>
        <dbReference type="SAM" id="MobiDB-lite"/>
    </source>
</evidence>
<keyword evidence="3" id="KW-1015">Disulfide bond</keyword>
<evidence type="ECO:0000259" key="6">
    <source>
        <dbReference type="PROSITE" id="PS00022"/>
    </source>
</evidence>
<feature type="domain" description="EGF-like" evidence="6">
    <location>
        <begin position="133"/>
        <end position="144"/>
    </location>
</feature>
<keyword evidence="8" id="KW-1185">Reference proteome</keyword>
<dbReference type="Gene3D" id="2.10.25.10">
    <property type="entry name" value="Laminin"/>
    <property type="match status" value="1"/>
</dbReference>
<dbReference type="FunFam" id="2.10.25.10:FF:000421">
    <property type="entry name" value="Teratocarcinoma-derived growth factor"/>
    <property type="match status" value="1"/>
</dbReference>
<dbReference type="PROSITE" id="PS00022">
    <property type="entry name" value="EGF_1"/>
    <property type="match status" value="1"/>
</dbReference>
<evidence type="ECO:0000256" key="2">
    <source>
        <dbReference type="ARBA" id="ARBA00022536"/>
    </source>
</evidence>
<dbReference type="SUPFAM" id="SSF57196">
    <property type="entry name" value="EGF/Laminin"/>
    <property type="match status" value="1"/>
</dbReference>
<dbReference type="InterPro" id="IPR000742">
    <property type="entry name" value="EGF"/>
</dbReference>
<comment type="caution">
    <text evidence="7">The sequence shown here is derived from an EMBL/GenBank/DDBJ whole genome shotgun (WGS) entry which is preliminary data.</text>
</comment>
<evidence type="ECO:0000313" key="7">
    <source>
        <dbReference type="EMBL" id="KAK4816175.1"/>
    </source>
</evidence>